<reference evidence="4" key="1">
    <citation type="submission" date="2013-03" db="EMBL/GenBank/DDBJ databases">
        <title>The Genome Sequence of Anopheles dirus WRAIR2.</title>
        <authorList>
            <consortium name="The Broad Institute Genomics Platform"/>
            <person name="Neafsey D.E."/>
            <person name="Walton C."/>
            <person name="Walker B."/>
            <person name="Young S.K."/>
            <person name="Zeng Q."/>
            <person name="Gargeya S."/>
            <person name="Fitzgerald M."/>
            <person name="Haas B."/>
            <person name="Abouelleil A."/>
            <person name="Allen A.W."/>
            <person name="Alvarado L."/>
            <person name="Arachchi H.M."/>
            <person name="Berlin A.M."/>
            <person name="Chapman S.B."/>
            <person name="Gainer-Dewar J."/>
            <person name="Goldberg J."/>
            <person name="Griggs A."/>
            <person name="Gujja S."/>
            <person name="Hansen M."/>
            <person name="Howarth C."/>
            <person name="Imamovic A."/>
            <person name="Ireland A."/>
            <person name="Larimer J."/>
            <person name="McCowan C."/>
            <person name="Murphy C."/>
            <person name="Pearson M."/>
            <person name="Poon T.W."/>
            <person name="Priest M."/>
            <person name="Roberts A."/>
            <person name="Saif S."/>
            <person name="Shea T."/>
            <person name="Sisk P."/>
            <person name="Sykes S."/>
            <person name="Wortman J."/>
            <person name="Nusbaum C."/>
            <person name="Birren B."/>
        </authorList>
    </citation>
    <scope>NUCLEOTIDE SEQUENCE [LARGE SCALE GENOMIC DNA]</scope>
    <source>
        <strain evidence="4">WRAIR2</strain>
    </source>
</reference>
<dbReference type="Pfam" id="PF13561">
    <property type="entry name" value="adh_short_C2"/>
    <property type="match status" value="1"/>
</dbReference>
<dbReference type="EnsemblMetazoa" id="ADIR002354-RA">
    <property type="protein sequence ID" value="ADIR002354-PA"/>
    <property type="gene ID" value="ADIR002354"/>
</dbReference>
<dbReference type="InterPro" id="IPR036291">
    <property type="entry name" value="NAD(P)-bd_dom_sf"/>
</dbReference>
<dbReference type="PRINTS" id="PR00081">
    <property type="entry name" value="GDHRDH"/>
</dbReference>
<dbReference type="InterPro" id="IPR020904">
    <property type="entry name" value="Sc_DH/Rdtase_CS"/>
</dbReference>
<protein>
    <recommendedName>
        <fullName evidence="2">Ketoreductase domain-containing protein</fullName>
    </recommendedName>
</protein>
<dbReference type="GO" id="GO:0006629">
    <property type="term" value="P:lipid metabolic process"/>
    <property type="evidence" value="ECO:0007669"/>
    <property type="project" value="UniProtKB-ARBA"/>
</dbReference>
<evidence type="ECO:0000313" key="3">
    <source>
        <dbReference type="EnsemblMetazoa" id="ADIR002354-PA"/>
    </source>
</evidence>
<dbReference type="Gene3D" id="3.40.50.720">
    <property type="entry name" value="NAD(P)-binding Rossmann-like Domain"/>
    <property type="match status" value="2"/>
</dbReference>
<keyword evidence="4" id="KW-1185">Reference proteome</keyword>
<evidence type="ECO:0000256" key="1">
    <source>
        <dbReference type="ARBA" id="ARBA00023002"/>
    </source>
</evidence>
<feature type="domain" description="Ketoreductase" evidence="2">
    <location>
        <begin position="6"/>
        <end position="185"/>
    </location>
</feature>
<dbReference type="PANTHER" id="PTHR43975">
    <property type="entry name" value="ZGC:101858"/>
    <property type="match status" value="1"/>
</dbReference>
<dbReference type="SMART" id="SM00822">
    <property type="entry name" value="PKS_KR"/>
    <property type="match status" value="1"/>
</dbReference>
<name>A0A182N3Z0_9DIPT</name>
<dbReference type="FunFam" id="3.40.50.720:FF:000084">
    <property type="entry name" value="Short-chain dehydrogenase reductase"/>
    <property type="match status" value="2"/>
</dbReference>
<dbReference type="AlphaFoldDB" id="A0A182N3Z0"/>
<dbReference type="PANTHER" id="PTHR43975:SF2">
    <property type="entry name" value="EG:BACR7A4.14 PROTEIN-RELATED"/>
    <property type="match status" value="1"/>
</dbReference>
<proteinExistence type="predicted"/>
<dbReference type="Pfam" id="PF00106">
    <property type="entry name" value="adh_short"/>
    <property type="match status" value="1"/>
</dbReference>
<dbReference type="VEuPathDB" id="VectorBase:ADIR002354"/>
<dbReference type="PROSITE" id="PS00061">
    <property type="entry name" value="ADH_SHORT"/>
    <property type="match status" value="2"/>
</dbReference>
<keyword evidence="1" id="KW-0560">Oxidoreductase</keyword>
<evidence type="ECO:0000313" key="4">
    <source>
        <dbReference type="Proteomes" id="UP000075884"/>
    </source>
</evidence>
<reference evidence="3" key="2">
    <citation type="submission" date="2020-05" db="UniProtKB">
        <authorList>
            <consortium name="EnsemblMetazoa"/>
        </authorList>
    </citation>
    <scope>IDENTIFICATION</scope>
    <source>
        <strain evidence="3">WRAIR2</strain>
    </source>
</reference>
<organism evidence="3 4">
    <name type="scientific">Anopheles dirus</name>
    <dbReference type="NCBI Taxonomy" id="7168"/>
    <lineage>
        <taxon>Eukaryota</taxon>
        <taxon>Metazoa</taxon>
        <taxon>Ecdysozoa</taxon>
        <taxon>Arthropoda</taxon>
        <taxon>Hexapoda</taxon>
        <taxon>Insecta</taxon>
        <taxon>Pterygota</taxon>
        <taxon>Neoptera</taxon>
        <taxon>Endopterygota</taxon>
        <taxon>Diptera</taxon>
        <taxon>Nematocera</taxon>
        <taxon>Culicoidea</taxon>
        <taxon>Culicidae</taxon>
        <taxon>Anophelinae</taxon>
        <taxon>Anopheles</taxon>
    </lineage>
</organism>
<dbReference type="InterPro" id="IPR057326">
    <property type="entry name" value="KR_dom"/>
</dbReference>
<dbReference type="SUPFAM" id="SSF51735">
    <property type="entry name" value="NAD(P)-binding Rossmann-fold domains"/>
    <property type="match status" value="2"/>
</dbReference>
<evidence type="ECO:0000259" key="2">
    <source>
        <dbReference type="SMART" id="SM00822"/>
    </source>
</evidence>
<dbReference type="STRING" id="7168.A0A182N3Z0"/>
<sequence length="518" mass="54436">MDFTGKVVLITGASSGIGAATAKYLTNLGATCVLAARNEAKLAEVRKECAALGKVEPLTVVADVTHQADLERLVKVIIAKYGRLNVLVNNAGKGCSGTIEEADVEQFDDMLNTNLRSVFCLTKLALPHLLAVKGNIVNISSVAGTNSFVNLVSYCVSKSALDQFTRCAALDLAPKGVRVNSVNPAVIVTNFHKTLGMEDKAYAAYLKHSESTHPMGRVGTGEEVAASVAFLACDATASFTTGTCLRVDVSCESFTLSSARRMDFTGKVVLITGASSGIGAATAKYLTNLGATCVLAARNEANLAEVRKECAALGKVEPLTVVTDVTKFADLERLVKVTIAKYGRLDVLVNNAGKGAAGSIEVADLEQFDDILDTNLRSVFSLTKLALPHLLAVKGNIVNISSVAGTNSFSNALSYCVSKSALDQFTRCTALDLAPKGVRVNSVNPAVIVTNFHKAIGMEDETYAAYLKHCESTHPLGRVGTGEEVAASIAFLACDATASFTTGTCLRVDGGKHILTPR</sequence>
<dbReference type="InterPro" id="IPR002347">
    <property type="entry name" value="SDR_fam"/>
</dbReference>
<dbReference type="GO" id="GO:0016491">
    <property type="term" value="F:oxidoreductase activity"/>
    <property type="evidence" value="ECO:0007669"/>
    <property type="project" value="UniProtKB-KW"/>
</dbReference>
<accession>A0A182N3Z0</accession>
<dbReference type="Proteomes" id="UP000075884">
    <property type="component" value="Unassembled WGS sequence"/>
</dbReference>
<dbReference type="PRINTS" id="PR00080">
    <property type="entry name" value="SDRFAMILY"/>
</dbReference>